<evidence type="ECO:0000313" key="1">
    <source>
        <dbReference type="EMBL" id="QJA50404.1"/>
    </source>
</evidence>
<organism evidence="1">
    <name type="scientific">viral metagenome</name>
    <dbReference type="NCBI Taxonomy" id="1070528"/>
    <lineage>
        <taxon>unclassified sequences</taxon>
        <taxon>metagenomes</taxon>
        <taxon>organismal metagenomes</taxon>
    </lineage>
</organism>
<gene>
    <name evidence="1" type="ORF">TM448A01747_0007</name>
    <name evidence="2" type="ORF">TM448B01375_0014</name>
</gene>
<sequence length="603" mass="68213">MEGEVTPSGEVVAESALILSGPDDSIFDDIFDWIANAIAVITSTVTDWISRAWSAITTTVTSWITWLWNTMLPWIKPIWDWITAVRVALIGWVSTKVGELWSWITTSLTSLTSLIGAWFSETWSRTTALFSTWFTQLGTLVTSIHTYIHTYFTSLGDQLESQFTWLGSFIWEQVVAPMAAWWDQLLDRLLDVGSWIGGLLDGIAAWLKEDVPGHSPRWTAIFEGIGDWFKRWLWEFPQWMFGNFPERVAYGLSESLKWVGEVFNNIFETFMDAIMGIVQQIGPTNPSTAIGSYSAMAKVGMLSLGALAGMTIAGETLNPISHLGLGHISAMIYDMTNYKIITGVFMGALTFAMLRQPLTYYFNQMFRPYILREGHFMDLMSRAAFTNPENLRNPPLTATVQELTRGDGAAWERQMIGFYGFPAQYYGFFKELSFAPLRYFPLAGIARGGFWDEAWFTEALSRSGYSPTAREALMNMYREQVLVARQLPVMSQVRRLSREGFSTIEEIRTHLEKAAGMEDMTEIRLFAMELELEFASKEMAFDIIMRAFTRGIIPESETRKGLAGLGVPRDLIDVHLLREKLGLLRRISIPTEEAAPPLIGVEE</sequence>
<accession>A0A6H1ZS53</accession>
<dbReference type="EMBL" id="MT144749">
    <property type="protein sequence ID" value="QJH98713.1"/>
    <property type="molecule type" value="Genomic_DNA"/>
</dbReference>
<protein>
    <submittedName>
        <fullName evidence="1">Putative tail tape measure protein</fullName>
    </submittedName>
</protein>
<proteinExistence type="predicted"/>
<evidence type="ECO:0000313" key="2">
    <source>
        <dbReference type="EMBL" id="QJH98713.1"/>
    </source>
</evidence>
<name>A0A6H1ZS53_9ZZZZ</name>
<dbReference type="EMBL" id="MT144193">
    <property type="protein sequence ID" value="QJA50404.1"/>
    <property type="molecule type" value="Genomic_DNA"/>
</dbReference>
<reference evidence="1" key="1">
    <citation type="submission" date="2020-03" db="EMBL/GenBank/DDBJ databases">
        <title>The deep terrestrial virosphere.</title>
        <authorList>
            <person name="Holmfeldt K."/>
            <person name="Nilsson E."/>
            <person name="Simone D."/>
            <person name="Lopez-Fernandez M."/>
            <person name="Wu X."/>
            <person name="de Brujin I."/>
            <person name="Lundin D."/>
            <person name="Andersson A."/>
            <person name="Bertilsson S."/>
            <person name="Dopson M."/>
        </authorList>
    </citation>
    <scope>NUCLEOTIDE SEQUENCE</scope>
    <source>
        <strain evidence="1">TM448A01747</strain>
        <strain evidence="2">TM448B01375</strain>
    </source>
</reference>
<dbReference type="AlphaFoldDB" id="A0A6H1ZS53"/>